<dbReference type="Proteomes" id="UP000635983">
    <property type="component" value="Unassembled WGS sequence"/>
</dbReference>
<evidence type="ECO:0000313" key="3">
    <source>
        <dbReference type="Proteomes" id="UP000635983"/>
    </source>
</evidence>
<proteinExistence type="predicted"/>
<name>A0A917USE5_9PSED</name>
<protein>
    <recommendedName>
        <fullName evidence="4">Quorum-sensing-regulated virulence factor</fullName>
    </recommendedName>
</protein>
<reference evidence="2" key="1">
    <citation type="journal article" date="2014" name="Int. J. Syst. Evol. Microbiol.">
        <title>Complete genome sequence of Corynebacterium casei LMG S-19264T (=DSM 44701T), isolated from a smear-ripened cheese.</title>
        <authorList>
            <consortium name="US DOE Joint Genome Institute (JGI-PGF)"/>
            <person name="Walter F."/>
            <person name="Albersmeier A."/>
            <person name="Kalinowski J."/>
            <person name="Ruckert C."/>
        </authorList>
    </citation>
    <scope>NUCLEOTIDE SEQUENCE</scope>
    <source>
        <strain evidence="2">JCM 30078</strain>
    </source>
</reference>
<dbReference type="Gene3D" id="3.30.300.250">
    <property type="match status" value="1"/>
</dbReference>
<evidence type="ECO:0008006" key="4">
    <source>
        <dbReference type="Google" id="ProtNLM"/>
    </source>
</evidence>
<gene>
    <name evidence="2" type="ORF">GCM10009304_04430</name>
</gene>
<keyword evidence="3" id="KW-1185">Reference proteome</keyword>
<organism evidence="2 3">
    <name type="scientific">Pseudomonas matsuisoli</name>
    <dbReference type="NCBI Taxonomy" id="1515666"/>
    <lineage>
        <taxon>Bacteria</taxon>
        <taxon>Pseudomonadati</taxon>
        <taxon>Pseudomonadota</taxon>
        <taxon>Gammaproteobacteria</taxon>
        <taxon>Pseudomonadales</taxon>
        <taxon>Pseudomonadaceae</taxon>
        <taxon>Pseudomonas</taxon>
    </lineage>
</organism>
<dbReference type="Pfam" id="PF13652">
    <property type="entry name" value="QSregVF"/>
    <property type="match status" value="1"/>
</dbReference>
<evidence type="ECO:0000313" key="2">
    <source>
        <dbReference type="EMBL" id="GGJ81673.1"/>
    </source>
</evidence>
<sequence length="133" mass="14793">MRRVTFTALFLALTLPAVHAASLKEMELGELLNKVAKESSVGTPRAINENILDRGYTVDGSELVNHLSVLPAHAEQMRANKGSMREQLSRSVCNNSGFRQLMDRGATLRYEFSEYQSNSPISRERFTKSDCGA</sequence>
<reference evidence="2" key="2">
    <citation type="submission" date="2020-09" db="EMBL/GenBank/DDBJ databases">
        <authorList>
            <person name="Sun Q."/>
            <person name="Ohkuma M."/>
        </authorList>
    </citation>
    <scope>NUCLEOTIDE SEQUENCE</scope>
    <source>
        <strain evidence="2">JCM 30078</strain>
    </source>
</reference>
<dbReference type="RefSeq" id="WP_188981496.1">
    <property type="nucleotide sequence ID" value="NZ_BMPO01000001.1"/>
</dbReference>
<accession>A0A917USE5</accession>
<dbReference type="AlphaFoldDB" id="A0A917USE5"/>
<feature type="signal peptide" evidence="1">
    <location>
        <begin position="1"/>
        <end position="20"/>
    </location>
</feature>
<evidence type="ECO:0000256" key="1">
    <source>
        <dbReference type="SAM" id="SignalP"/>
    </source>
</evidence>
<dbReference type="EMBL" id="BMPO01000001">
    <property type="protein sequence ID" value="GGJ81673.1"/>
    <property type="molecule type" value="Genomic_DNA"/>
</dbReference>
<feature type="chain" id="PRO_5037448590" description="Quorum-sensing-regulated virulence factor" evidence="1">
    <location>
        <begin position="21"/>
        <end position="133"/>
    </location>
</feature>
<dbReference type="InterPro" id="IPR025203">
    <property type="entry name" value="QSregVF"/>
</dbReference>
<comment type="caution">
    <text evidence="2">The sequence shown here is derived from an EMBL/GenBank/DDBJ whole genome shotgun (WGS) entry which is preliminary data.</text>
</comment>
<keyword evidence="1" id="KW-0732">Signal</keyword>